<comment type="caution">
    <text evidence="1">The sequence shown here is derived from an EMBL/GenBank/DDBJ whole genome shotgun (WGS) entry which is preliminary data.</text>
</comment>
<reference evidence="1 2" key="1">
    <citation type="journal article" date="2022" name="Plant J.">
        <title>Chromosome-level genome of Camellia lanceoleosa provides a valuable resource for understanding genome evolution and self-incompatibility.</title>
        <authorList>
            <person name="Gong W."/>
            <person name="Xiao S."/>
            <person name="Wang L."/>
            <person name="Liao Z."/>
            <person name="Chang Y."/>
            <person name="Mo W."/>
            <person name="Hu G."/>
            <person name="Li W."/>
            <person name="Zhao G."/>
            <person name="Zhu H."/>
            <person name="Hu X."/>
            <person name="Ji K."/>
            <person name="Xiang X."/>
            <person name="Song Q."/>
            <person name="Yuan D."/>
            <person name="Jin S."/>
            <person name="Zhang L."/>
        </authorList>
    </citation>
    <scope>NUCLEOTIDE SEQUENCE [LARGE SCALE GENOMIC DNA]</scope>
    <source>
        <strain evidence="1">SQ_2022a</strain>
    </source>
</reference>
<dbReference type="Proteomes" id="UP001060215">
    <property type="component" value="Chromosome 6"/>
</dbReference>
<sequence length="120" mass="13126">MVVLVAGGGGRASGGAGASLRCGSLLSCHDINLWFGVEFRWWCLWFSSVPHHASSTSLLQLQGASVLKLARSTNHSPDVGIAEWFRMPIENGDSVIAGYDDQSDNEDDGDKSQELRFRWE</sequence>
<evidence type="ECO:0000313" key="2">
    <source>
        <dbReference type="Proteomes" id="UP001060215"/>
    </source>
</evidence>
<keyword evidence="2" id="KW-1185">Reference proteome</keyword>
<accession>A0ACC0IB55</accession>
<protein>
    <submittedName>
        <fullName evidence="1">Uncharacterized protein</fullName>
    </submittedName>
</protein>
<dbReference type="EMBL" id="CM045763">
    <property type="protein sequence ID" value="KAI8022949.1"/>
    <property type="molecule type" value="Genomic_DNA"/>
</dbReference>
<proteinExistence type="predicted"/>
<gene>
    <name evidence="1" type="ORF">LOK49_LG03G00535</name>
</gene>
<name>A0ACC0IB55_9ERIC</name>
<organism evidence="1 2">
    <name type="scientific">Camellia lanceoleosa</name>
    <dbReference type="NCBI Taxonomy" id="1840588"/>
    <lineage>
        <taxon>Eukaryota</taxon>
        <taxon>Viridiplantae</taxon>
        <taxon>Streptophyta</taxon>
        <taxon>Embryophyta</taxon>
        <taxon>Tracheophyta</taxon>
        <taxon>Spermatophyta</taxon>
        <taxon>Magnoliopsida</taxon>
        <taxon>eudicotyledons</taxon>
        <taxon>Gunneridae</taxon>
        <taxon>Pentapetalae</taxon>
        <taxon>asterids</taxon>
        <taxon>Ericales</taxon>
        <taxon>Theaceae</taxon>
        <taxon>Camellia</taxon>
    </lineage>
</organism>
<evidence type="ECO:0000313" key="1">
    <source>
        <dbReference type="EMBL" id="KAI8022949.1"/>
    </source>
</evidence>